<dbReference type="EC" id="3.4.24.84" evidence="1"/>
<feature type="transmembrane region" description="Helical" evidence="11">
    <location>
        <begin position="736"/>
        <end position="757"/>
    </location>
</feature>
<dbReference type="InterPro" id="IPR032456">
    <property type="entry name" value="Peptidase_M48_N"/>
</dbReference>
<evidence type="ECO:0000256" key="4">
    <source>
        <dbReference type="ARBA" id="ARBA00022801"/>
    </source>
</evidence>
<feature type="binding site" evidence="9">
    <location>
        <position position="976"/>
    </location>
    <ligand>
        <name>Zn(2+)</name>
        <dbReference type="ChEBI" id="CHEBI:29105"/>
        <note>catalytic</note>
    </ligand>
</feature>
<dbReference type="GO" id="GO:0004222">
    <property type="term" value="F:metalloendopeptidase activity"/>
    <property type="evidence" value="ECO:0007669"/>
    <property type="project" value="InterPro"/>
</dbReference>
<evidence type="ECO:0000256" key="3">
    <source>
        <dbReference type="ARBA" id="ARBA00022723"/>
    </source>
</evidence>
<keyword evidence="4" id="KW-0378">Hydrolase</keyword>
<dbReference type="CDD" id="cd07343">
    <property type="entry name" value="M48A_Zmpste24p_like"/>
    <property type="match status" value="1"/>
</dbReference>
<dbReference type="OrthoDB" id="203678at2759"/>
<dbReference type="AlphaFoldDB" id="A0A2A2LHS3"/>
<evidence type="ECO:0000256" key="5">
    <source>
        <dbReference type="ARBA" id="ARBA00022833"/>
    </source>
</evidence>
<feature type="transmembrane region" description="Helical" evidence="11">
    <location>
        <begin position="983"/>
        <end position="1004"/>
    </location>
</feature>
<reference evidence="14 15" key="1">
    <citation type="journal article" date="2017" name="Curr. Biol.">
        <title>Genome architecture and evolution of a unichromosomal asexual nematode.</title>
        <authorList>
            <person name="Fradin H."/>
            <person name="Zegar C."/>
            <person name="Gutwein M."/>
            <person name="Lucas J."/>
            <person name="Kovtun M."/>
            <person name="Corcoran D."/>
            <person name="Baugh L.R."/>
            <person name="Kiontke K."/>
            <person name="Gunsalus K."/>
            <person name="Fitch D.H."/>
            <person name="Piano F."/>
        </authorList>
    </citation>
    <scope>NUCLEOTIDE SEQUENCE [LARGE SCALE GENOMIC DNA]</scope>
    <source>
        <strain evidence="14">PF1309</strain>
    </source>
</reference>
<dbReference type="GO" id="GO:0046872">
    <property type="term" value="F:metal ion binding"/>
    <property type="evidence" value="ECO:0007669"/>
    <property type="project" value="UniProtKB-KW"/>
</dbReference>
<dbReference type="InterPro" id="IPR027057">
    <property type="entry name" value="CAXX_Prtase_1"/>
</dbReference>
<keyword evidence="11" id="KW-0472">Membrane</keyword>
<dbReference type="PANTHER" id="PTHR10120">
    <property type="entry name" value="CAAX PRENYL PROTEASE 1"/>
    <property type="match status" value="1"/>
</dbReference>
<sequence>MASKSGIGVLDITSSEFDVDAYMSRILKERGLDDLVKEEEQMVTAVRRLDSEVHQIVYENYNKFLTATNTVKTIQDEFDQLDQEMDSLSSNMKNISSLIGKLSGVLGAKRSDITQLGSSYKVISSLEFIFDLPQMMQTKFDERKFEDVIRIYKLAETALNKYTDLENLVKLVEAPMEKIETVANAVELLLQTGKNEREVERLLLKAAQVSLRDDLKKLKDEQSVDVLDLVDKACGSFIPNLTLLASLHDRLFPQMRSLLLDMLEHEVSDFHEVVSRLFLSTSDPKDCSIVVRALDRYYRKMSTTAQVVPGLNVQTLSIDLIRQVSKHEIAISRSKIADEMRATVQEIRQSLLHPHNCDLAVLANKLEQQFIFHVKTALANLLLFTASDVTFSSLAPQVFQQEFSKCVHEDLLVATFGDLATLAQEYGNVSGELLHVSPILLLLFSVALFHMTGKSASYLLNLCREQFCLAAASNKLTNGTDITNQLKNSTQLLIRRFCEQKGLQLGENLAKGCDFVRQPVASPTGVRAAIRRAVEEASEVERMLTDLLGGGEARKEPKQRRTQMPDVQPRDSLWCERIDFHQNIHLNKASIMTAIIKVMLKTFIELLRLQTYGKYGIEQIQVDCYYLQRCLSPLVADEVVVNSMVDVALSSALKRSLDPVLVHPSRLMQISKMGPDCLFKLLLGTNWALFLWELYINYRQYKVHLENEKRPKEVEELIETEDYEKARNYKLDKHRFNFWSMIVSQITSTFLLCYGWLPWLWYATSAAPLHSVVFIVLNNIMETIIGLPWELYDTFVIEEKHGFNKQTLGFYLKDKVKKMIVMLAITAPIVLALEWIVENGGPYFFVYVWVFLSLVLFVLITIYPAFIAPLFDKYIPLPDGELKTAIENLASSVEYPLKKLYVVYGSKRSAHSNAYMYGFWKNKRIVLYDTLLSGEEKEKVIALCKEAAETDPDEKDKARGMSNDEVVAVLGHELGHWALYHTLINLVISELNMFFMLAIFAYFYKWQLMYEAFGFYDMPTFIGLIIVFTYVTALYNQISAILMSIHSRKCEFQADKYAADMGKGEMLISALLKLGKDNLSLPVDDYLYSMCTHSHPPIPERVRAIREKKTE</sequence>
<feature type="transmembrane region" description="Helical" evidence="11">
    <location>
        <begin position="843"/>
        <end position="866"/>
    </location>
</feature>
<dbReference type="InterPro" id="IPR001915">
    <property type="entry name" value="Peptidase_M48"/>
</dbReference>
<evidence type="ECO:0000256" key="8">
    <source>
        <dbReference type="PIRSR" id="PIRSR627057-1"/>
    </source>
</evidence>
<keyword evidence="5 9" id="KW-0862">Zinc</keyword>
<feature type="binding site" evidence="9">
    <location>
        <position position="972"/>
    </location>
    <ligand>
        <name>Zn(2+)</name>
        <dbReference type="ChEBI" id="CHEBI:29105"/>
        <note>catalytic</note>
    </ligand>
</feature>
<evidence type="ECO:0000256" key="11">
    <source>
        <dbReference type="SAM" id="Phobius"/>
    </source>
</evidence>
<dbReference type="EMBL" id="LIAE01006751">
    <property type="protein sequence ID" value="PAV85690.1"/>
    <property type="molecule type" value="Genomic_DNA"/>
</dbReference>
<name>A0A2A2LHS3_9BILA</name>
<keyword evidence="2" id="KW-0645">Protease</keyword>
<keyword evidence="3 9" id="KW-0479">Metal-binding</keyword>
<accession>A0A2A2LHS3</accession>
<evidence type="ECO:0000256" key="9">
    <source>
        <dbReference type="PIRSR" id="PIRSR627057-2"/>
    </source>
</evidence>
<evidence type="ECO:0000259" key="12">
    <source>
        <dbReference type="Pfam" id="PF01435"/>
    </source>
</evidence>
<feature type="transmembrane region" description="Helical" evidence="11">
    <location>
        <begin position="819"/>
        <end position="837"/>
    </location>
</feature>
<feature type="transmembrane region" description="Helical" evidence="11">
    <location>
        <begin position="1016"/>
        <end position="1035"/>
    </location>
</feature>
<dbReference type="GO" id="GO:0071586">
    <property type="term" value="P:CAAX-box protein processing"/>
    <property type="evidence" value="ECO:0007669"/>
    <property type="project" value="InterPro"/>
</dbReference>
<evidence type="ECO:0000259" key="13">
    <source>
        <dbReference type="Pfam" id="PF16491"/>
    </source>
</evidence>
<keyword evidence="15" id="KW-1185">Reference proteome</keyword>
<keyword evidence="10" id="KW-0175">Coiled coil</keyword>
<evidence type="ECO:0000256" key="10">
    <source>
        <dbReference type="SAM" id="Coils"/>
    </source>
</evidence>
<feature type="active site" description="Proton donor" evidence="8">
    <location>
        <position position="1055"/>
    </location>
</feature>
<dbReference type="STRING" id="2018661.A0A2A2LHS3"/>
<comment type="catalytic activity">
    <reaction evidence="7">
        <text>Hydrolyzes the peptide bond -P2-(S-farnesyl or geranylgeranyl)C-P1'-P2'-P3'-COOH where P1' and P2' are amino acids with aliphatic side chains and P3' is any C-terminal residue.</text>
        <dbReference type="EC" id="3.4.24.84"/>
    </reaction>
</comment>
<dbReference type="Pfam" id="PF01435">
    <property type="entry name" value="Peptidase_M48"/>
    <property type="match status" value="1"/>
</dbReference>
<evidence type="ECO:0000256" key="6">
    <source>
        <dbReference type="ARBA" id="ARBA00023049"/>
    </source>
</evidence>
<evidence type="ECO:0000256" key="2">
    <source>
        <dbReference type="ARBA" id="ARBA00022670"/>
    </source>
</evidence>
<protein>
    <recommendedName>
        <fullName evidence="1">Ste24 endopeptidase</fullName>
        <ecNumber evidence="1">3.4.24.84</ecNumber>
    </recommendedName>
</protein>
<gene>
    <name evidence="14" type="ORF">WR25_08288</name>
</gene>
<feature type="domain" description="CAAX prenyl protease 1 N-terminal" evidence="13">
    <location>
        <begin position="700"/>
        <end position="873"/>
    </location>
</feature>
<feature type="binding site" evidence="9">
    <location>
        <position position="1051"/>
    </location>
    <ligand>
        <name>Zn(2+)</name>
        <dbReference type="ChEBI" id="CHEBI:29105"/>
        <note>catalytic</note>
    </ligand>
</feature>
<keyword evidence="6" id="KW-0482">Metalloprotease</keyword>
<organism evidence="14 15">
    <name type="scientific">Diploscapter pachys</name>
    <dbReference type="NCBI Taxonomy" id="2018661"/>
    <lineage>
        <taxon>Eukaryota</taxon>
        <taxon>Metazoa</taxon>
        <taxon>Ecdysozoa</taxon>
        <taxon>Nematoda</taxon>
        <taxon>Chromadorea</taxon>
        <taxon>Rhabditida</taxon>
        <taxon>Rhabditina</taxon>
        <taxon>Rhabditomorpha</taxon>
        <taxon>Rhabditoidea</taxon>
        <taxon>Rhabditidae</taxon>
        <taxon>Diploscapter</taxon>
    </lineage>
</organism>
<keyword evidence="11" id="KW-0812">Transmembrane</keyword>
<keyword evidence="11" id="KW-1133">Transmembrane helix</keyword>
<dbReference type="Proteomes" id="UP000218231">
    <property type="component" value="Unassembled WGS sequence"/>
</dbReference>
<evidence type="ECO:0000313" key="15">
    <source>
        <dbReference type="Proteomes" id="UP000218231"/>
    </source>
</evidence>
<proteinExistence type="predicted"/>
<evidence type="ECO:0000256" key="7">
    <source>
        <dbReference type="ARBA" id="ARBA00044456"/>
    </source>
</evidence>
<comment type="cofactor">
    <cofactor evidence="9">
        <name>Zn(2+)</name>
        <dbReference type="ChEBI" id="CHEBI:29105"/>
    </cofactor>
    <text evidence="9">Binds 1 zinc ion per subunit.</text>
</comment>
<feature type="coiled-coil region" evidence="10">
    <location>
        <begin position="71"/>
        <end position="98"/>
    </location>
</feature>
<feature type="domain" description="Peptidase M48" evidence="12">
    <location>
        <begin position="877"/>
        <end position="1107"/>
    </location>
</feature>
<evidence type="ECO:0000313" key="14">
    <source>
        <dbReference type="EMBL" id="PAV85690.1"/>
    </source>
</evidence>
<dbReference type="Gene3D" id="3.30.2010.10">
    <property type="entry name" value="Metalloproteases ('zincins'), catalytic domain"/>
    <property type="match status" value="1"/>
</dbReference>
<feature type="active site" evidence="8">
    <location>
        <position position="973"/>
    </location>
</feature>
<comment type="caution">
    <text evidence="14">The sequence shown here is derived from an EMBL/GenBank/DDBJ whole genome shotgun (WGS) entry which is preliminary data.</text>
</comment>
<evidence type="ECO:0000256" key="1">
    <source>
        <dbReference type="ARBA" id="ARBA00012336"/>
    </source>
</evidence>
<feature type="transmembrane region" description="Helical" evidence="11">
    <location>
        <begin position="769"/>
        <end position="792"/>
    </location>
</feature>
<dbReference type="Pfam" id="PF08700">
    <property type="entry name" value="VPS51_Exo84_N"/>
    <property type="match status" value="1"/>
</dbReference>
<dbReference type="Pfam" id="PF16491">
    <property type="entry name" value="Peptidase_M48_N"/>
    <property type="match status" value="1"/>
</dbReference>